<dbReference type="InterPro" id="IPR043804">
    <property type="entry name" value="DUF5871"/>
</dbReference>
<reference evidence="1" key="1">
    <citation type="journal article" date="2020" name="Nature">
        <title>Giant virus diversity and host interactions through global metagenomics.</title>
        <authorList>
            <person name="Schulz F."/>
            <person name="Roux S."/>
            <person name="Paez-Espino D."/>
            <person name="Jungbluth S."/>
            <person name="Walsh D.A."/>
            <person name="Denef V.J."/>
            <person name="McMahon K.D."/>
            <person name="Konstantinidis K.T."/>
            <person name="Eloe-Fadrosh E.A."/>
            <person name="Kyrpides N.C."/>
            <person name="Woyke T."/>
        </authorList>
    </citation>
    <scope>NUCLEOTIDE SEQUENCE</scope>
    <source>
        <strain evidence="1">GVMAG-M-3300027791-30</strain>
    </source>
</reference>
<organism evidence="1">
    <name type="scientific">viral metagenome</name>
    <dbReference type="NCBI Taxonomy" id="1070528"/>
    <lineage>
        <taxon>unclassified sequences</taxon>
        <taxon>metagenomes</taxon>
        <taxon>organismal metagenomes</taxon>
    </lineage>
</organism>
<name>A0A6C0LIA9_9ZZZZ</name>
<dbReference type="EMBL" id="MN740475">
    <property type="protein sequence ID" value="QHU28902.1"/>
    <property type="molecule type" value="Genomic_DNA"/>
</dbReference>
<dbReference type="Pfam" id="PF19196">
    <property type="entry name" value="DUF5871"/>
    <property type="match status" value="1"/>
</dbReference>
<evidence type="ECO:0000313" key="1">
    <source>
        <dbReference type="EMBL" id="QHU28902.1"/>
    </source>
</evidence>
<sequence length="202" mass="23976">MDINTCEKYDVENLFLEKPKKLEDVYVSNVNFTIQTPKLKINKVSKKITLTLNERMEKLLNDFDNKIIGLLHENSSDFFEEEMTVEDAEEIYKHSFKQSKSESKMSLSINKKLSIFNKHKEQLELDSLSSNDTVICLLKCKKIVFYKSHCEPQWEVFQIKLKEEELKKDKYLFVDDENDNYVENENTDSDELNEIKKIKIKK</sequence>
<proteinExistence type="predicted"/>
<accession>A0A6C0LIA9</accession>
<protein>
    <submittedName>
        <fullName evidence="1">Uncharacterized protein</fullName>
    </submittedName>
</protein>
<dbReference type="AlphaFoldDB" id="A0A6C0LIA9"/>